<evidence type="ECO:0000256" key="3">
    <source>
        <dbReference type="ARBA" id="ARBA00022989"/>
    </source>
</evidence>
<feature type="transmembrane region" description="Helical" evidence="6">
    <location>
        <begin position="122"/>
        <end position="142"/>
    </location>
</feature>
<keyword evidence="9" id="KW-1185">Reference proteome</keyword>
<evidence type="ECO:0000313" key="8">
    <source>
        <dbReference type="EMBL" id="PSN61253.1"/>
    </source>
</evidence>
<dbReference type="AlphaFoldDB" id="A0A2T2N762"/>
<evidence type="ECO:0000256" key="6">
    <source>
        <dbReference type="SAM" id="Phobius"/>
    </source>
</evidence>
<dbReference type="PANTHER" id="PTHR33048">
    <property type="entry name" value="PTH11-LIKE INTEGRAL MEMBRANE PROTEIN (AFU_ORTHOLOGUE AFUA_5G11245)"/>
    <property type="match status" value="1"/>
</dbReference>
<comment type="subcellular location">
    <subcellularLocation>
        <location evidence="1">Membrane</location>
        <topology evidence="1">Multi-pass membrane protein</topology>
    </subcellularLocation>
</comment>
<feature type="transmembrane region" description="Helical" evidence="6">
    <location>
        <begin position="39"/>
        <end position="62"/>
    </location>
</feature>
<evidence type="ECO:0000313" key="9">
    <source>
        <dbReference type="Proteomes" id="UP000240883"/>
    </source>
</evidence>
<dbReference type="OrthoDB" id="5329176at2759"/>
<feature type="transmembrane region" description="Helical" evidence="6">
    <location>
        <begin position="82"/>
        <end position="110"/>
    </location>
</feature>
<name>A0A2T2N762_CORCC</name>
<accession>A0A2T2N762</accession>
<dbReference type="Proteomes" id="UP000240883">
    <property type="component" value="Unassembled WGS sequence"/>
</dbReference>
<evidence type="ECO:0000256" key="5">
    <source>
        <dbReference type="ARBA" id="ARBA00038359"/>
    </source>
</evidence>
<dbReference type="PANTHER" id="PTHR33048:SF47">
    <property type="entry name" value="INTEGRAL MEMBRANE PROTEIN-RELATED"/>
    <property type="match status" value="1"/>
</dbReference>
<dbReference type="EMBL" id="KZ678145">
    <property type="protein sequence ID" value="PSN61253.1"/>
    <property type="molecule type" value="Genomic_DNA"/>
</dbReference>
<proteinExistence type="inferred from homology"/>
<evidence type="ECO:0000256" key="2">
    <source>
        <dbReference type="ARBA" id="ARBA00022692"/>
    </source>
</evidence>
<feature type="transmembrane region" description="Helical" evidence="6">
    <location>
        <begin position="199"/>
        <end position="217"/>
    </location>
</feature>
<keyword evidence="2 6" id="KW-0812">Transmembrane</keyword>
<dbReference type="STRING" id="1448308.A0A2T2N762"/>
<sequence length="337" mass="37299">MSSNIIASSHKSFSDDYMTADTGTILIAVGSVPFGLDDIFLLLALFSNLILCGLSIAAVPYAGAGRHILAILIEDPGKIKFLFINALMIMPIAYMFAVAFSKLAIIGIFLRIFRIGATRKVAYGMAVVLMIHLVVATFLTIFQCTPVSAFWTEVDRKSCIDIQQFFAYISLANFAEDLIMTAMPLPEIWKLHKTVETKIGLTVTLLTASIGIVSSFLKFNGFYKANIFDDPSWKCTPLMSYALAEPGTYFIAACLPSFRPIIRYINTNWVSLMLKKIGLRRELELSSVPAENENAMREIKKRNDDIERGVAVKPVQGFATILLSEISASKTTTRFIS</sequence>
<evidence type="ECO:0000256" key="1">
    <source>
        <dbReference type="ARBA" id="ARBA00004141"/>
    </source>
</evidence>
<comment type="similarity">
    <text evidence="5">Belongs to the SAT4 family.</text>
</comment>
<dbReference type="Pfam" id="PF20684">
    <property type="entry name" value="Fung_rhodopsin"/>
    <property type="match status" value="1"/>
</dbReference>
<dbReference type="InterPro" id="IPR052337">
    <property type="entry name" value="SAT4-like"/>
</dbReference>
<feature type="domain" description="Rhodopsin" evidence="7">
    <location>
        <begin position="33"/>
        <end position="263"/>
    </location>
</feature>
<dbReference type="InterPro" id="IPR049326">
    <property type="entry name" value="Rhodopsin_dom_fungi"/>
</dbReference>
<evidence type="ECO:0000256" key="4">
    <source>
        <dbReference type="ARBA" id="ARBA00023136"/>
    </source>
</evidence>
<dbReference type="GO" id="GO:0016020">
    <property type="term" value="C:membrane"/>
    <property type="evidence" value="ECO:0007669"/>
    <property type="project" value="UniProtKB-SubCell"/>
</dbReference>
<organism evidence="8 9">
    <name type="scientific">Corynespora cassiicola Philippines</name>
    <dbReference type="NCBI Taxonomy" id="1448308"/>
    <lineage>
        <taxon>Eukaryota</taxon>
        <taxon>Fungi</taxon>
        <taxon>Dikarya</taxon>
        <taxon>Ascomycota</taxon>
        <taxon>Pezizomycotina</taxon>
        <taxon>Dothideomycetes</taxon>
        <taxon>Pleosporomycetidae</taxon>
        <taxon>Pleosporales</taxon>
        <taxon>Corynesporascaceae</taxon>
        <taxon>Corynespora</taxon>
    </lineage>
</organism>
<gene>
    <name evidence="8" type="ORF">BS50DRAFT_625508</name>
</gene>
<reference evidence="8 9" key="1">
    <citation type="journal article" date="2018" name="Front. Microbiol.">
        <title>Genome-Wide Analysis of Corynespora cassiicola Leaf Fall Disease Putative Effectors.</title>
        <authorList>
            <person name="Lopez D."/>
            <person name="Ribeiro S."/>
            <person name="Label P."/>
            <person name="Fumanal B."/>
            <person name="Venisse J.S."/>
            <person name="Kohler A."/>
            <person name="de Oliveira R.R."/>
            <person name="Labutti K."/>
            <person name="Lipzen A."/>
            <person name="Lail K."/>
            <person name="Bauer D."/>
            <person name="Ohm R.A."/>
            <person name="Barry K.W."/>
            <person name="Spatafora J."/>
            <person name="Grigoriev I.V."/>
            <person name="Martin F.M."/>
            <person name="Pujade-Renaud V."/>
        </authorList>
    </citation>
    <scope>NUCLEOTIDE SEQUENCE [LARGE SCALE GENOMIC DNA]</scope>
    <source>
        <strain evidence="8 9">Philippines</strain>
    </source>
</reference>
<keyword evidence="3 6" id="KW-1133">Transmembrane helix</keyword>
<protein>
    <recommendedName>
        <fullName evidence="7">Rhodopsin domain-containing protein</fullName>
    </recommendedName>
</protein>
<evidence type="ECO:0000259" key="7">
    <source>
        <dbReference type="Pfam" id="PF20684"/>
    </source>
</evidence>
<keyword evidence="4 6" id="KW-0472">Membrane</keyword>